<dbReference type="RefSeq" id="XP_031419165.1">
    <property type="nucleotide sequence ID" value="XM_031563305.1"/>
</dbReference>
<sequence>MLPRGPRSCAPRALCLTASSTRLRSLWQILMMSYWMRINMTLRSPLSNRNPLLTAMWRKHMLGPPYWCLTTPHPHPPKLSKPSWFPLFPPILSEQEDGRGARHVPTTIVFFNPWSTHFISQNKLVKCSAFCQRHFNLNACQTVFKLFFSCLCHLPREQSLDVEEAEGPYGLGVKDSGSALCLYDMLCYDLPCTLHTQSQLPMSSLQKDSGKKKRTAALP</sequence>
<name>A0A6P8F5D9_CLUHA</name>
<keyword evidence="1" id="KW-1185">Reference proteome</keyword>
<dbReference type="KEGG" id="char:116219645"/>
<reference evidence="2" key="1">
    <citation type="submission" date="2025-08" db="UniProtKB">
        <authorList>
            <consortium name="RefSeq"/>
        </authorList>
    </citation>
    <scope>IDENTIFICATION</scope>
</reference>
<dbReference type="GeneID" id="116219645"/>
<organism evidence="1 2">
    <name type="scientific">Clupea harengus</name>
    <name type="common">Atlantic herring</name>
    <dbReference type="NCBI Taxonomy" id="7950"/>
    <lineage>
        <taxon>Eukaryota</taxon>
        <taxon>Metazoa</taxon>
        <taxon>Chordata</taxon>
        <taxon>Craniata</taxon>
        <taxon>Vertebrata</taxon>
        <taxon>Euteleostomi</taxon>
        <taxon>Actinopterygii</taxon>
        <taxon>Neopterygii</taxon>
        <taxon>Teleostei</taxon>
        <taxon>Clupei</taxon>
        <taxon>Clupeiformes</taxon>
        <taxon>Clupeoidei</taxon>
        <taxon>Clupeidae</taxon>
        <taxon>Clupea</taxon>
    </lineage>
</organism>
<proteinExistence type="predicted"/>
<evidence type="ECO:0000313" key="1">
    <source>
        <dbReference type="Proteomes" id="UP000515152"/>
    </source>
</evidence>
<evidence type="ECO:0000313" key="2">
    <source>
        <dbReference type="RefSeq" id="XP_031419165.1"/>
    </source>
</evidence>
<dbReference type="Proteomes" id="UP000515152">
    <property type="component" value="Chromosome 25"/>
</dbReference>
<gene>
    <name evidence="2" type="primary">LOC116219645</name>
</gene>
<protein>
    <submittedName>
        <fullName evidence="2">Uncharacterized protein LOC116219645</fullName>
    </submittedName>
</protein>
<dbReference type="AlphaFoldDB" id="A0A6P8F5D9"/>
<accession>A0A6P8F5D9</accession>